<dbReference type="AntiFam" id="ANF00174">
    <property type="entry name" value="Shadow ORF (irp2)"/>
</dbReference>
<protein>
    <submittedName>
        <fullName evidence="1">Uncharacterized protein</fullName>
    </submittedName>
</protein>
<dbReference type="AlphaFoldDB" id="A0A1V2QY07"/>
<dbReference type="AntiFam" id="ANF00178">
    <property type="entry name" value="Shadow ORF (opposite dhbF)"/>
</dbReference>
<proteinExistence type="predicted"/>
<dbReference type="EMBL" id="MPUJ01000043">
    <property type="protein sequence ID" value="ONK01001.1"/>
    <property type="molecule type" value="Genomic_DNA"/>
</dbReference>
<accession>A0A1V2QY07</accession>
<reference evidence="2" key="1">
    <citation type="submission" date="2016-11" db="EMBL/GenBank/DDBJ databases">
        <authorList>
            <person name="Panda P."/>
            <person name="Visnovsky S."/>
            <person name="Pitman A."/>
        </authorList>
    </citation>
    <scope>NUCLEOTIDE SEQUENCE [LARGE SCALE GENOMIC DNA]</scope>
    <source>
        <strain evidence="2">ICMP 9972</strain>
    </source>
</reference>
<evidence type="ECO:0000313" key="2">
    <source>
        <dbReference type="Proteomes" id="UP000189286"/>
    </source>
</evidence>
<sequence length="97" mass="9685">KVVGILVSVGSSHDEACTVEQRPEELPDGDVKAEGGFLQHAVIVGKAIGVLHPDEAVAESAMAVHDALGLAGGAGGVDDISQMVSVEAGDVGVVLTE</sequence>
<gene>
    <name evidence="1" type="ORF">BSK71_21385</name>
</gene>
<dbReference type="Proteomes" id="UP000189286">
    <property type="component" value="Unassembled WGS sequence"/>
</dbReference>
<feature type="non-terminal residue" evidence="1">
    <location>
        <position position="1"/>
    </location>
</feature>
<comment type="caution">
    <text evidence="1">The sequence shown here is derived from an EMBL/GenBank/DDBJ whole genome shotgun (WGS) entry which is preliminary data.</text>
</comment>
<name>A0A1V2QY07_9GAMM</name>
<organism evidence="1 2">
    <name type="scientific">Pectobacterium actinidiae</name>
    <dbReference type="NCBI Taxonomy" id="1507808"/>
    <lineage>
        <taxon>Bacteria</taxon>
        <taxon>Pseudomonadati</taxon>
        <taxon>Pseudomonadota</taxon>
        <taxon>Gammaproteobacteria</taxon>
        <taxon>Enterobacterales</taxon>
        <taxon>Pectobacteriaceae</taxon>
        <taxon>Pectobacterium</taxon>
    </lineage>
</organism>
<feature type="non-terminal residue" evidence="1">
    <location>
        <position position="97"/>
    </location>
</feature>
<evidence type="ECO:0000313" key="1">
    <source>
        <dbReference type="EMBL" id="ONK01001.1"/>
    </source>
</evidence>